<accession>A0A484TWX0</accession>
<organism evidence="2">
    <name type="scientific">plant metagenome</name>
    <dbReference type="NCBI Taxonomy" id="1297885"/>
    <lineage>
        <taxon>unclassified sequences</taxon>
        <taxon>metagenomes</taxon>
        <taxon>organismal metagenomes</taxon>
    </lineage>
</organism>
<proteinExistence type="predicted"/>
<dbReference type="InterPro" id="IPR036736">
    <property type="entry name" value="ACP-like_sf"/>
</dbReference>
<dbReference type="PROSITE" id="PS50075">
    <property type="entry name" value="CARRIER"/>
    <property type="match status" value="1"/>
</dbReference>
<evidence type="ECO:0000259" key="1">
    <source>
        <dbReference type="PROSITE" id="PS50075"/>
    </source>
</evidence>
<reference evidence="2" key="1">
    <citation type="submission" date="2019-03" db="EMBL/GenBank/DDBJ databases">
        <authorList>
            <person name="Danneels B."/>
        </authorList>
    </citation>
    <scope>NUCLEOTIDE SEQUENCE</scope>
</reference>
<dbReference type="SUPFAM" id="SSF47336">
    <property type="entry name" value="ACP-like"/>
    <property type="match status" value="1"/>
</dbReference>
<feature type="domain" description="Carrier" evidence="1">
    <location>
        <begin position="9"/>
        <end position="94"/>
    </location>
</feature>
<dbReference type="InterPro" id="IPR009081">
    <property type="entry name" value="PP-bd_ACP"/>
</dbReference>
<dbReference type="EMBL" id="CAADIO010000004">
    <property type="protein sequence ID" value="VFR79378.1"/>
    <property type="molecule type" value="Genomic_DNA"/>
</dbReference>
<dbReference type="Gene3D" id="1.10.1200.10">
    <property type="entry name" value="ACP-like"/>
    <property type="match status" value="1"/>
</dbReference>
<dbReference type="Pfam" id="PF00550">
    <property type="entry name" value="PP-binding"/>
    <property type="match status" value="1"/>
</dbReference>
<protein>
    <recommendedName>
        <fullName evidence="1">Carrier domain-containing protein</fullName>
    </recommendedName>
</protein>
<gene>
    <name evidence="2" type="ORF">RAN3_2154</name>
</gene>
<evidence type="ECO:0000313" key="2">
    <source>
        <dbReference type="EMBL" id="VFR79378.1"/>
    </source>
</evidence>
<name>A0A484TWX0_9ZZZZ</name>
<sequence length="103" mass="11007">MAQAWHLEDIIATIKQDLLLDKLDLANGGVTLADIQDDTPLIDEGLALDSVDALDLLVAAEKTFGIKLPDPDKAFIARTCKDVGTLARYIAGELATQDTRASA</sequence>
<dbReference type="AlphaFoldDB" id="A0A484TWX0"/>